<dbReference type="InterPro" id="IPR039614">
    <property type="entry name" value="PMI1-like"/>
</dbReference>
<sequence length="147" mass="16169">MQVSDPVLLPAAMGFSIMEILQCWASEGVEKMSPLAKELMPMEDITGKTIQEVHSVPLGSCSNCMEIESDYVFYENLVDFTITNIETLLIEGLKIQCNMLIRKHLQALVKYAGKLASLAVVSSGLVVTHVAFTRKLFAVVSSVALWC</sequence>
<protein>
    <recommendedName>
        <fullName evidence="1">PMI1/PMIR1-2 C-terminal domain-containing protein</fullName>
    </recommendedName>
</protein>
<evidence type="ECO:0000313" key="3">
    <source>
        <dbReference type="Proteomes" id="UP000594638"/>
    </source>
</evidence>
<proteinExistence type="predicted"/>
<name>A0A8S0QY35_OLEEU</name>
<gene>
    <name evidence="2" type="ORF">OLEA9_A059028</name>
</gene>
<dbReference type="PANTHER" id="PTHR33414">
    <property type="entry name" value="PROTEIN PLASTID MOVEMENT IMPAIRED 1-RELATED 1"/>
    <property type="match status" value="1"/>
</dbReference>
<organism evidence="2 3">
    <name type="scientific">Olea europaea subsp. europaea</name>
    <dbReference type="NCBI Taxonomy" id="158383"/>
    <lineage>
        <taxon>Eukaryota</taxon>
        <taxon>Viridiplantae</taxon>
        <taxon>Streptophyta</taxon>
        <taxon>Embryophyta</taxon>
        <taxon>Tracheophyta</taxon>
        <taxon>Spermatophyta</taxon>
        <taxon>Magnoliopsida</taxon>
        <taxon>eudicotyledons</taxon>
        <taxon>Gunneridae</taxon>
        <taxon>Pentapetalae</taxon>
        <taxon>asterids</taxon>
        <taxon>lamiids</taxon>
        <taxon>Lamiales</taxon>
        <taxon>Oleaceae</taxon>
        <taxon>Oleeae</taxon>
        <taxon>Olea</taxon>
    </lineage>
</organism>
<dbReference type="Gramene" id="OE9A059028T1">
    <property type="protein sequence ID" value="OE9A059028C1"/>
    <property type="gene ID" value="OE9A059028"/>
</dbReference>
<accession>A0A8S0QY35</accession>
<evidence type="ECO:0000259" key="1">
    <source>
        <dbReference type="Pfam" id="PF21745"/>
    </source>
</evidence>
<dbReference type="OrthoDB" id="1740516at2759"/>
<dbReference type="InterPro" id="IPR048972">
    <property type="entry name" value="PMI1_PMIR1-2_C"/>
</dbReference>
<dbReference type="EMBL" id="CACTIH010001991">
    <property type="protein sequence ID" value="CAA2970992.1"/>
    <property type="molecule type" value="Genomic_DNA"/>
</dbReference>
<dbReference type="Pfam" id="PF21745">
    <property type="entry name" value="PMI1_PMIR1-2_C"/>
    <property type="match status" value="1"/>
</dbReference>
<evidence type="ECO:0000313" key="2">
    <source>
        <dbReference type="EMBL" id="CAA2970992.1"/>
    </source>
</evidence>
<comment type="caution">
    <text evidence="2">The sequence shown here is derived from an EMBL/GenBank/DDBJ whole genome shotgun (WGS) entry which is preliminary data.</text>
</comment>
<feature type="domain" description="PMI1/PMIR1-2 C-terminal" evidence="1">
    <location>
        <begin position="1"/>
        <end position="53"/>
    </location>
</feature>
<dbReference type="Proteomes" id="UP000594638">
    <property type="component" value="Unassembled WGS sequence"/>
</dbReference>
<dbReference type="AlphaFoldDB" id="A0A8S0QY35"/>
<dbReference type="PANTHER" id="PTHR33414:SF10">
    <property type="entry name" value="PROTEIN PLASTID MOVEMENT IMPAIRED 1-RELATED 2"/>
    <property type="match status" value="1"/>
</dbReference>
<reference evidence="2 3" key="1">
    <citation type="submission" date="2019-12" db="EMBL/GenBank/DDBJ databases">
        <authorList>
            <person name="Alioto T."/>
            <person name="Alioto T."/>
            <person name="Gomez Garrido J."/>
        </authorList>
    </citation>
    <scope>NUCLEOTIDE SEQUENCE [LARGE SCALE GENOMIC DNA]</scope>
</reference>
<keyword evidence="3" id="KW-1185">Reference proteome</keyword>